<accession>C8NGW2</accession>
<keyword evidence="2" id="KW-1185">Reference proteome</keyword>
<dbReference type="Proteomes" id="UP000005926">
    <property type="component" value="Unassembled WGS sequence"/>
</dbReference>
<comment type="caution">
    <text evidence="1">The sequence shown here is derived from an EMBL/GenBank/DDBJ whole genome shotgun (WGS) entry which is preliminary data.</text>
</comment>
<protein>
    <recommendedName>
        <fullName evidence="3">DUF2974 domain-containing protein</fullName>
    </recommendedName>
</protein>
<proteinExistence type="predicted"/>
<sequence>MEDDSMKNMMDYVQEFGKDSFDERPFSEIDALVLTELGYSPLEEIVSSDMSGKEFSTVEEIAHYMGENAERLLRDNPMMITQERVDLTQEIGKAKRYQSLKFFGMKSEVDSDITKQFAAFTVEIKPNVRIVIYRGTDETLIGWKEDFMMTYSPIIPAHKDAKEYLEQQAKLFDGEILLSGHSKGGNLALYAASTQEKEVQSRLGKIFCFDSPGLHRSILETEGYHAVVPLAMRYIPQDALVGLLLESEIPYVIVKSNAFAALQHSALTWEIENGQFVTMDQLTKNSQLNDQTFKKWTEEVSDEELELFWDVFFELLFTIGLDTINDVFGKFMHYVQEFFKAAGQMDEEKRELLTRVALLLLQTRFDVWRASISFADTFNVEFPSWDDILTSIHWKKEGISITYQASQENEEIREYYQQRHEQKKHEEK</sequence>
<dbReference type="InterPro" id="IPR024499">
    <property type="entry name" value="Mbeg1-like"/>
</dbReference>
<dbReference type="eggNOG" id="COG1073">
    <property type="taxonomic scope" value="Bacteria"/>
</dbReference>
<name>C8NGW2_9LACT</name>
<dbReference type="InterPro" id="IPR029058">
    <property type="entry name" value="AB_hydrolase_fold"/>
</dbReference>
<dbReference type="STRING" id="638301.HMPREF0444_1157"/>
<dbReference type="EMBL" id="ACKZ01000020">
    <property type="protein sequence ID" value="EEW36939.1"/>
    <property type="molecule type" value="Genomic_DNA"/>
</dbReference>
<gene>
    <name evidence="1" type="ORF">HMPREF0444_1157</name>
</gene>
<evidence type="ECO:0000313" key="1">
    <source>
        <dbReference type="EMBL" id="EEW36939.1"/>
    </source>
</evidence>
<dbReference type="SUPFAM" id="SSF53474">
    <property type="entry name" value="alpha/beta-Hydrolases"/>
    <property type="match status" value="1"/>
</dbReference>
<dbReference type="HOGENOM" id="CLU_043142_2_0_9"/>
<dbReference type="AlphaFoldDB" id="C8NGW2"/>
<evidence type="ECO:0008006" key="3">
    <source>
        <dbReference type="Google" id="ProtNLM"/>
    </source>
</evidence>
<evidence type="ECO:0000313" key="2">
    <source>
        <dbReference type="Proteomes" id="UP000005926"/>
    </source>
</evidence>
<organism evidence="1 2">
    <name type="scientific">Granulicatella adiacens ATCC 49175</name>
    <dbReference type="NCBI Taxonomy" id="638301"/>
    <lineage>
        <taxon>Bacteria</taxon>
        <taxon>Bacillati</taxon>
        <taxon>Bacillota</taxon>
        <taxon>Bacilli</taxon>
        <taxon>Lactobacillales</taxon>
        <taxon>Carnobacteriaceae</taxon>
        <taxon>Granulicatella</taxon>
    </lineage>
</organism>
<dbReference type="Pfam" id="PF11187">
    <property type="entry name" value="Mbeg1-like"/>
    <property type="match status" value="1"/>
</dbReference>
<reference evidence="1 2" key="1">
    <citation type="submission" date="2009-08" db="EMBL/GenBank/DDBJ databases">
        <authorList>
            <person name="Muzny D."/>
            <person name="Qin X."/>
            <person name="Deng J."/>
            <person name="Jiang H."/>
            <person name="Liu Y."/>
            <person name="Qu J."/>
            <person name="Song X.-Z."/>
            <person name="Zhang L."/>
            <person name="Thornton R."/>
            <person name="Coyle M."/>
            <person name="Francisco L."/>
            <person name="Jackson L."/>
            <person name="Javaid M."/>
            <person name="Korchina V."/>
            <person name="Kovar C."/>
            <person name="Mata R."/>
            <person name="Mathew T."/>
            <person name="Ngo R."/>
            <person name="Nguyen L."/>
            <person name="Nguyen N."/>
            <person name="Okwuonu G."/>
            <person name="Ongeri F."/>
            <person name="Pham C."/>
            <person name="Simmons D."/>
            <person name="Wilczek-Boney K."/>
            <person name="Hale W."/>
            <person name="Jakkamsetti A."/>
            <person name="Pham P."/>
            <person name="Ruth R."/>
            <person name="San Lucas F."/>
            <person name="Warren J."/>
            <person name="Zhang J."/>
            <person name="Zhao Z."/>
            <person name="Zhou C."/>
            <person name="Zhu D."/>
            <person name="Lee S."/>
            <person name="Bess C."/>
            <person name="Blankenburg K."/>
            <person name="Forbes L."/>
            <person name="Fu Q."/>
            <person name="Gubbala S."/>
            <person name="Hirani K."/>
            <person name="Jayaseelan J.C."/>
            <person name="Lara F."/>
            <person name="Munidasa M."/>
            <person name="Palculict T."/>
            <person name="Patil S."/>
            <person name="Pu L.-L."/>
            <person name="Saada N."/>
            <person name="Tang L."/>
            <person name="Weissenberger G."/>
            <person name="Zhu Y."/>
            <person name="Hemphill L."/>
            <person name="Shang Y."/>
            <person name="Youmans B."/>
            <person name="Ayvaz T."/>
            <person name="Ross M."/>
            <person name="Santibanez J."/>
            <person name="Aqrawi P."/>
            <person name="Gross S."/>
            <person name="Joshi V."/>
            <person name="Fowler G."/>
            <person name="Nazareth L."/>
            <person name="Reid J."/>
            <person name="Worley K."/>
            <person name="Petrosino J."/>
            <person name="Highlander S."/>
            <person name="Gibbs R."/>
        </authorList>
    </citation>
    <scope>NUCLEOTIDE SEQUENCE [LARGE SCALE GENOMIC DNA]</scope>
    <source>
        <strain evidence="1 2">ATCC 49175</strain>
    </source>
</reference>